<reference evidence="2 3" key="1">
    <citation type="submission" date="2019-07" db="EMBL/GenBank/DDBJ databases">
        <title>Complete Genome Sequence of Leptotrichia goodfellowii Strain JCM 16774.</title>
        <authorList>
            <person name="Watanabe S."/>
            <person name="Cui L."/>
        </authorList>
    </citation>
    <scope>NUCLEOTIDE SEQUENCE [LARGE SCALE GENOMIC DNA]</scope>
    <source>
        <strain evidence="2 3">JCM16774</strain>
    </source>
</reference>
<dbReference type="InterPro" id="IPR051606">
    <property type="entry name" value="Polyketide_Oxido-like"/>
</dbReference>
<accession>A0A510JC22</accession>
<protein>
    <recommendedName>
        <fullName evidence="1">NAD(P)-binding domain-containing protein</fullName>
    </recommendedName>
</protein>
<dbReference type="AlphaFoldDB" id="A0A510JC22"/>
<dbReference type="InterPro" id="IPR016040">
    <property type="entry name" value="NAD(P)-bd_dom"/>
</dbReference>
<evidence type="ECO:0000313" key="2">
    <source>
        <dbReference type="EMBL" id="BBM36747.1"/>
    </source>
</evidence>
<dbReference type="OrthoDB" id="9785372at2"/>
<dbReference type="InterPro" id="IPR036291">
    <property type="entry name" value="NAD(P)-bd_dom_sf"/>
</dbReference>
<dbReference type="CDD" id="cd05244">
    <property type="entry name" value="BVR-B_like_SDR_a"/>
    <property type="match status" value="1"/>
</dbReference>
<gene>
    <name evidence="2" type="ORF">JCM16774_1692</name>
</gene>
<dbReference type="STRING" id="714315.GCA_000516535_01699"/>
<dbReference type="PANTHER" id="PTHR43355:SF2">
    <property type="entry name" value="FLAVIN REDUCTASE (NADPH)"/>
    <property type="match status" value="1"/>
</dbReference>
<dbReference type="RefSeq" id="WP_026737961.1">
    <property type="nucleotide sequence ID" value="NZ_AP019822.1"/>
</dbReference>
<organism evidence="2 3">
    <name type="scientific">Pseudoleptotrichia goodfellowii</name>
    <dbReference type="NCBI Taxonomy" id="157692"/>
    <lineage>
        <taxon>Bacteria</taxon>
        <taxon>Fusobacteriati</taxon>
        <taxon>Fusobacteriota</taxon>
        <taxon>Fusobacteriia</taxon>
        <taxon>Fusobacteriales</taxon>
        <taxon>Leptotrichiaceae</taxon>
        <taxon>Pseudoleptotrichia</taxon>
    </lineage>
</organism>
<dbReference type="Gene3D" id="3.40.50.720">
    <property type="entry name" value="NAD(P)-binding Rossmann-like Domain"/>
    <property type="match status" value="1"/>
</dbReference>
<dbReference type="Proteomes" id="UP000321606">
    <property type="component" value="Chromosome"/>
</dbReference>
<name>A0A510JC22_9FUSO</name>
<dbReference type="Pfam" id="PF13460">
    <property type="entry name" value="NAD_binding_10"/>
    <property type="match status" value="1"/>
</dbReference>
<evidence type="ECO:0000259" key="1">
    <source>
        <dbReference type="Pfam" id="PF13460"/>
    </source>
</evidence>
<dbReference type="EMBL" id="AP019822">
    <property type="protein sequence ID" value="BBM36747.1"/>
    <property type="molecule type" value="Genomic_DNA"/>
</dbReference>
<feature type="domain" description="NAD(P)-binding" evidence="1">
    <location>
        <begin position="7"/>
        <end position="192"/>
    </location>
</feature>
<dbReference type="KEGG" id="lgo:JCM16774_1692"/>
<dbReference type="PANTHER" id="PTHR43355">
    <property type="entry name" value="FLAVIN REDUCTASE (NADPH)"/>
    <property type="match status" value="1"/>
</dbReference>
<proteinExistence type="predicted"/>
<sequence>MKIAVIGANGQAGKLIVKEGRERGFDVTAIARGENKSGSENFIQKNLYDLTKEDIKDFDAVISAIAIWSDEITDEHKKATEFLADLLSGAKTRLLIVGGAGSLYTDNTLTTTIAETPDFPKEYIPVATSMKIALDALRKRNDVNWTYISPAGEFDAEGAKTGDYILAGEVFAVNDKGESYISYADYAVAMIDEIEKGNHNKQRISVLGK</sequence>
<dbReference type="SUPFAM" id="SSF51735">
    <property type="entry name" value="NAD(P)-binding Rossmann-fold domains"/>
    <property type="match status" value="1"/>
</dbReference>
<evidence type="ECO:0000313" key="3">
    <source>
        <dbReference type="Proteomes" id="UP000321606"/>
    </source>
</evidence>
<dbReference type="GO" id="GO:0016646">
    <property type="term" value="F:oxidoreductase activity, acting on the CH-NH group of donors, NAD or NADP as acceptor"/>
    <property type="evidence" value="ECO:0007669"/>
    <property type="project" value="TreeGrafter"/>
</dbReference>